<name>A0A4R2K8F7_9THEO</name>
<dbReference type="Proteomes" id="UP000294886">
    <property type="component" value="Unassembled WGS sequence"/>
</dbReference>
<dbReference type="AlphaFoldDB" id="A0A4R2K8F7"/>
<organism evidence="1 2">
    <name type="scientific">Caldanaerobacter subterraneus</name>
    <dbReference type="NCBI Taxonomy" id="911092"/>
    <lineage>
        <taxon>Bacteria</taxon>
        <taxon>Bacillati</taxon>
        <taxon>Bacillota</taxon>
        <taxon>Clostridia</taxon>
        <taxon>Thermoanaerobacterales</taxon>
        <taxon>Thermoanaerobacteraceae</taxon>
        <taxon>Caldanaerobacter</taxon>
    </lineage>
</organism>
<sequence>MKEKEKKETHRPVQTIQEFYCPDCGAKLIPAEGCLLCPFCGWSKCR</sequence>
<evidence type="ECO:0000313" key="2">
    <source>
        <dbReference type="Proteomes" id="UP000294886"/>
    </source>
</evidence>
<gene>
    <name evidence="1" type="ORF">EV203_103114</name>
</gene>
<comment type="caution">
    <text evidence="1">The sequence shown here is derived from an EMBL/GenBank/DDBJ whole genome shotgun (WGS) entry which is preliminary data.</text>
</comment>
<dbReference type="EMBL" id="SLWU01000003">
    <property type="protein sequence ID" value="TCO68217.1"/>
    <property type="molecule type" value="Genomic_DNA"/>
</dbReference>
<evidence type="ECO:0000313" key="1">
    <source>
        <dbReference type="EMBL" id="TCO68217.1"/>
    </source>
</evidence>
<reference evidence="1 2" key="1">
    <citation type="submission" date="2019-03" db="EMBL/GenBank/DDBJ databases">
        <title>Genomic Encyclopedia of Type Strains, Phase IV (KMG-IV): sequencing the most valuable type-strain genomes for metagenomic binning, comparative biology and taxonomic classification.</title>
        <authorList>
            <person name="Goeker M."/>
        </authorList>
    </citation>
    <scope>NUCLEOTIDE SEQUENCE [LARGE SCALE GENOMIC DNA]</scope>
    <source>
        <strain evidence="1 2">DSM 13054</strain>
    </source>
</reference>
<accession>A0A4R2K8F7</accession>
<protein>
    <submittedName>
        <fullName evidence="1">Uncharacterized protein</fullName>
    </submittedName>
</protein>
<dbReference type="RefSeq" id="WP_165911571.1">
    <property type="nucleotide sequence ID" value="NZ_SLWU01000003.1"/>
</dbReference>
<proteinExistence type="predicted"/>